<evidence type="ECO:0000313" key="3">
    <source>
        <dbReference type="Proteomes" id="UP000232688"/>
    </source>
</evidence>
<dbReference type="InterPro" id="IPR014757">
    <property type="entry name" value="Tscrpt_reg_IclR_C"/>
</dbReference>
<feature type="domain" description="IclR-ED" evidence="1">
    <location>
        <begin position="1"/>
        <end position="138"/>
    </location>
</feature>
<dbReference type="GO" id="GO:0003677">
    <property type="term" value="F:DNA binding"/>
    <property type="evidence" value="ECO:0007669"/>
    <property type="project" value="TreeGrafter"/>
</dbReference>
<comment type="caution">
    <text evidence="2">The sequence shown here is derived from an EMBL/GenBank/DDBJ whole genome shotgun (WGS) entry which is preliminary data.</text>
</comment>
<dbReference type="Pfam" id="PF01614">
    <property type="entry name" value="IclR_C"/>
    <property type="match status" value="1"/>
</dbReference>
<dbReference type="Proteomes" id="UP000232688">
    <property type="component" value="Unassembled WGS sequence"/>
</dbReference>
<dbReference type="InterPro" id="IPR050707">
    <property type="entry name" value="HTH_MetabolicPath_Reg"/>
</dbReference>
<dbReference type="EMBL" id="LLXH01008607">
    <property type="protein sequence ID" value="PKC50981.1"/>
    <property type="molecule type" value="Genomic_DNA"/>
</dbReference>
<gene>
    <name evidence="2" type="ORF">RhiirA1_484844</name>
</gene>
<organism evidence="2 3">
    <name type="scientific">Rhizophagus irregularis</name>
    <dbReference type="NCBI Taxonomy" id="588596"/>
    <lineage>
        <taxon>Eukaryota</taxon>
        <taxon>Fungi</taxon>
        <taxon>Fungi incertae sedis</taxon>
        <taxon>Mucoromycota</taxon>
        <taxon>Glomeromycotina</taxon>
        <taxon>Glomeromycetes</taxon>
        <taxon>Glomerales</taxon>
        <taxon>Glomeraceae</taxon>
        <taxon>Rhizophagus</taxon>
    </lineage>
</organism>
<dbReference type="AlphaFoldDB" id="A0A2N0QIT8"/>
<protein>
    <submittedName>
        <fullName evidence="2">GAF domain-like protein</fullName>
    </submittedName>
</protein>
<accession>A0A2N0QIT8</accession>
<dbReference type="VEuPathDB" id="FungiDB:RhiirA1_484844"/>
<reference evidence="2 3" key="1">
    <citation type="submission" date="2017-10" db="EMBL/GenBank/DDBJ databases">
        <title>Extensive intraspecific genome diversity in a model arbuscular mycorrhizal fungus.</title>
        <authorList>
            <person name="Chen E.C.H."/>
            <person name="Morin E."/>
            <person name="Baudet D."/>
            <person name="Noel J."/>
            <person name="Ndikumana S."/>
            <person name="Charron P."/>
            <person name="St-Onge C."/>
            <person name="Giorgi J."/>
            <person name="Grigoriev I.V."/>
            <person name="Roux C."/>
            <person name="Martin F.M."/>
            <person name="Corradi N."/>
        </authorList>
    </citation>
    <scope>NUCLEOTIDE SEQUENCE [LARGE SCALE GENOMIC DNA]</scope>
    <source>
        <strain evidence="2 3">A1</strain>
    </source>
</reference>
<dbReference type="GO" id="GO:0003700">
    <property type="term" value="F:DNA-binding transcription factor activity"/>
    <property type="evidence" value="ECO:0007669"/>
    <property type="project" value="TreeGrafter"/>
</dbReference>
<dbReference type="GO" id="GO:0045892">
    <property type="term" value="P:negative regulation of DNA-templated transcription"/>
    <property type="evidence" value="ECO:0007669"/>
    <property type="project" value="TreeGrafter"/>
</dbReference>
<dbReference type="InterPro" id="IPR029016">
    <property type="entry name" value="GAF-like_dom_sf"/>
</dbReference>
<evidence type="ECO:0000259" key="1">
    <source>
        <dbReference type="PROSITE" id="PS51078"/>
    </source>
</evidence>
<dbReference type="Gene3D" id="3.30.450.40">
    <property type="match status" value="1"/>
</dbReference>
<reference evidence="2 3" key="2">
    <citation type="submission" date="2017-10" db="EMBL/GenBank/DDBJ databases">
        <title>Genome analyses suggest a sexual origin of heterokaryosis in a supposedly ancient asexual fungus.</title>
        <authorList>
            <person name="Corradi N."/>
            <person name="Sedzielewska K."/>
            <person name="Noel J."/>
            <person name="Charron P."/>
            <person name="Farinelli L."/>
            <person name="Marton T."/>
            <person name="Kruger M."/>
            <person name="Pelin A."/>
            <person name="Brachmann A."/>
            <person name="Corradi N."/>
        </authorList>
    </citation>
    <scope>NUCLEOTIDE SEQUENCE [LARGE SCALE GENOMIC DNA]</scope>
    <source>
        <strain evidence="2 3">A1</strain>
    </source>
</reference>
<dbReference type="PANTHER" id="PTHR30136">
    <property type="entry name" value="HELIX-TURN-HELIX TRANSCRIPTIONAL REGULATOR, ICLR FAMILY"/>
    <property type="match status" value="1"/>
</dbReference>
<proteinExistence type="predicted"/>
<dbReference type="SUPFAM" id="SSF55781">
    <property type="entry name" value="GAF domain-like"/>
    <property type="match status" value="1"/>
</dbReference>
<sequence length="138" mass="15311">MAKIVKSDINLSSVAFPVMQELCEKLSETVILTIVSDLNAICLEVITPDQPIKVSSTQGKILPLYAGASSRILLSHLDNKIIYELEKRNMLEKYSEFTITNVEELLTLKQEVIEKGYAVSDSEVDVGVKAYGLWMSAT</sequence>
<dbReference type="PROSITE" id="PS51078">
    <property type="entry name" value="ICLR_ED"/>
    <property type="match status" value="1"/>
</dbReference>
<name>A0A2N0QIT8_9GLOM</name>
<dbReference type="PANTHER" id="PTHR30136:SF24">
    <property type="entry name" value="HTH-TYPE TRANSCRIPTIONAL REPRESSOR ALLR"/>
    <property type="match status" value="1"/>
</dbReference>
<evidence type="ECO:0000313" key="2">
    <source>
        <dbReference type="EMBL" id="PKC50981.1"/>
    </source>
</evidence>